<dbReference type="SUPFAM" id="SSF57716">
    <property type="entry name" value="Glucocorticoid receptor-like (DNA-binding domain)"/>
    <property type="match status" value="1"/>
</dbReference>
<dbReference type="PANTHER" id="PTHR36150">
    <property type="entry name" value="DNA GYRASE INHIBITOR YACG"/>
    <property type="match status" value="1"/>
</dbReference>
<dbReference type="InterPro" id="IPR013088">
    <property type="entry name" value="Znf_NHR/GATA"/>
</dbReference>
<evidence type="ECO:0000256" key="2">
    <source>
        <dbReference type="ARBA" id="ARBA00022833"/>
    </source>
</evidence>
<evidence type="ECO:0000313" key="4">
    <source>
        <dbReference type="EMBL" id="PWS35561.1"/>
    </source>
</evidence>
<evidence type="ECO:0000256" key="3">
    <source>
        <dbReference type="HAMAP-Rule" id="MF_00649"/>
    </source>
</evidence>
<feature type="binding site" evidence="3">
    <location>
        <position position="30"/>
    </location>
    <ligand>
        <name>Zn(2+)</name>
        <dbReference type="ChEBI" id="CHEBI:29105"/>
    </ligand>
</feature>
<feature type="binding site" evidence="3">
    <location>
        <position position="11"/>
    </location>
    <ligand>
        <name>Zn(2+)</name>
        <dbReference type="ChEBI" id="CHEBI:29105"/>
    </ligand>
</feature>
<comment type="caution">
    <text evidence="4">The sequence shown here is derived from an EMBL/GenBank/DDBJ whole genome shotgun (WGS) entry which is preliminary data.</text>
</comment>
<dbReference type="Proteomes" id="UP000245765">
    <property type="component" value="Unassembled WGS sequence"/>
</dbReference>
<dbReference type="PANTHER" id="PTHR36150:SF1">
    <property type="entry name" value="DNA GYRASE INHIBITOR YACG"/>
    <property type="match status" value="1"/>
</dbReference>
<evidence type="ECO:0000256" key="1">
    <source>
        <dbReference type="ARBA" id="ARBA00022723"/>
    </source>
</evidence>
<dbReference type="GO" id="GO:0008270">
    <property type="term" value="F:zinc ion binding"/>
    <property type="evidence" value="ECO:0007669"/>
    <property type="project" value="UniProtKB-UniRule"/>
</dbReference>
<dbReference type="RefSeq" id="WP_109871927.1">
    <property type="nucleotide sequence ID" value="NZ_QGNA01000004.1"/>
</dbReference>
<keyword evidence="2 3" id="KW-0862">Zinc</keyword>
<dbReference type="EMBL" id="QGNA01000004">
    <property type="protein sequence ID" value="PWS35561.1"/>
    <property type="molecule type" value="Genomic_DNA"/>
</dbReference>
<dbReference type="HAMAP" id="MF_00649">
    <property type="entry name" value="DNA_gyrase_inhibitor_YacG"/>
    <property type="match status" value="1"/>
</dbReference>
<organism evidence="4 5">
    <name type="scientific">Falsiroseomonas bella</name>
    <dbReference type="NCBI Taxonomy" id="2184016"/>
    <lineage>
        <taxon>Bacteria</taxon>
        <taxon>Pseudomonadati</taxon>
        <taxon>Pseudomonadota</taxon>
        <taxon>Alphaproteobacteria</taxon>
        <taxon>Acetobacterales</taxon>
        <taxon>Roseomonadaceae</taxon>
        <taxon>Falsiroseomonas</taxon>
    </lineage>
</organism>
<protein>
    <recommendedName>
        <fullName evidence="3">DNA gyrase inhibitor YacG</fullName>
    </recommendedName>
</protein>
<comment type="function">
    <text evidence="3">Inhibits all the catalytic activities of DNA gyrase by preventing its interaction with DNA. Acts by binding directly to the C-terminal domain of GyrB, which probably disrupts DNA binding by the gyrase.</text>
</comment>
<dbReference type="InterPro" id="IPR005584">
    <property type="entry name" value="DNA_gyrase_inhibitor_YacG"/>
</dbReference>
<proteinExistence type="inferred from homology"/>
<gene>
    <name evidence="3" type="primary">yacG</name>
    <name evidence="4" type="ORF">DFH01_18360</name>
</gene>
<feature type="binding site" evidence="3">
    <location>
        <position position="14"/>
    </location>
    <ligand>
        <name>Zn(2+)</name>
        <dbReference type="ChEBI" id="CHEBI:29105"/>
    </ligand>
</feature>
<reference evidence="5" key="1">
    <citation type="submission" date="2018-05" db="EMBL/GenBank/DDBJ databases">
        <authorList>
            <person name="Du Z."/>
            <person name="Wang X."/>
        </authorList>
    </citation>
    <scope>NUCLEOTIDE SEQUENCE [LARGE SCALE GENOMIC DNA]</scope>
    <source>
        <strain evidence="5">CQN31</strain>
    </source>
</reference>
<accession>A0A317F8T8</accession>
<dbReference type="Gene3D" id="3.30.50.10">
    <property type="entry name" value="Erythroid Transcription Factor GATA-1, subunit A"/>
    <property type="match status" value="1"/>
</dbReference>
<dbReference type="Pfam" id="PF03884">
    <property type="entry name" value="YacG"/>
    <property type="match status" value="1"/>
</dbReference>
<comment type="cofactor">
    <cofactor evidence="3">
        <name>Zn(2+)</name>
        <dbReference type="ChEBI" id="CHEBI:29105"/>
    </cofactor>
    <text evidence="3">Binds 1 zinc ion.</text>
</comment>
<keyword evidence="5" id="KW-1185">Reference proteome</keyword>
<comment type="similarity">
    <text evidence="3">Belongs to the DNA gyrase inhibitor YacG family.</text>
</comment>
<comment type="subunit">
    <text evidence="3">Interacts with GyrB.</text>
</comment>
<dbReference type="OrthoDB" id="9809663at2"/>
<keyword evidence="1 3" id="KW-0479">Metal-binding</keyword>
<dbReference type="AlphaFoldDB" id="A0A317F8T8"/>
<name>A0A317F8T8_9PROT</name>
<dbReference type="GO" id="GO:0008657">
    <property type="term" value="F:DNA topoisomerase type II (double strand cut, ATP-hydrolyzing) inhibitor activity"/>
    <property type="evidence" value="ECO:0007669"/>
    <property type="project" value="UniProtKB-UniRule"/>
</dbReference>
<sequence>MTTPPRKPRKCPVCGKPLTQPGQRFCSERCQRVDLGRWLTGGYAIPAVEEEPDDETGTGGQP</sequence>
<feature type="binding site" evidence="3">
    <location>
        <position position="26"/>
    </location>
    <ligand>
        <name>Zn(2+)</name>
        <dbReference type="ChEBI" id="CHEBI:29105"/>
    </ligand>
</feature>
<dbReference type="GO" id="GO:0006355">
    <property type="term" value="P:regulation of DNA-templated transcription"/>
    <property type="evidence" value="ECO:0007669"/>
    <property type="project" value="InterPro"/>
</dbReference>
<evidence type="ECO:0000313" key="5">
    <source>
        <dbReference type="Proteomes" id="UP000245765"/>
    </source>
</evidence>